<dbReference type="GO" id="GO:0005694">
    <property type="term" value="C:chromosome"/>
    <property type="evidence" value="ECO:0007669"/>
    <property type="project" value="UniProtKB-SubCell"/>
</dbReference>
<evidence type="ECO:0000256" key="15">
    <source>
        <dbReference type="ARBA" id="ARBA00023242"/>
    </source>
</evidence>
<keyword evidence="9" id="KW-0597">Phosphoprotein</keyword>
<dbReference type="GO" id="GO:0005737">
    <property type="term" value="C:cytoplasm"/>
    <property type="evidence" value="ECO:0007669"/>
    <property type="project" value="TreeGrafter"/>
</dbReference>
<sequence length="361" mass="42271">MGSLIKNECRRMMTRSRKRKRQEDFLTHCHEKRILTFQECIPETMMERCVKIGEGVFGEVFRTRRDDGSSVVLKIIPIEGDFPVNDQPQKTFEEILPEIVISRELSELKDNQTGNQTGGFIHLHRVCLVQGAWPDHLLAMWDQWHQEKAGGSENDKPDMFPRSQLFVVLESEDGGCDLEHYQFYSLREAKAVLHQITIALAVAEAALQFEHRDLHWGNVLVRKVGEQSSTHHLAGEEVCVDTRGLDVNIIDFTLSRIHKDGQPLYCDLSANPTLFEGKGDYQFDIYREMKKENRDNWKQHHPYTNVLWLHYLADKLLHKKYRGQKKIHRQWQQKFRTFLKQVLACRTVAQVLEDCQLFEEK</sequence>
<comment type="subcellular location">
    <subcellularLocation>
        <location evidence="4">Chromosome</location>
    </subcellularLocation>
    <subcellularLocation>
        <location evidence="3">Cytoplasm</location>
        <location evidence="3">Cytoskeleton</location>
        <location evidence="3">Spindle</location>
    </subcellularLocation>
    <subcellularLocation>
        <location evidence="2">Nucleus</location>
    </subcellularLocation>
</comment>
<dbReference type="GO" id="GO:0005819">
    <property type="term" value="C:spindle"/>
    <property type="evidence" value="ECO:0007669"/>
    <property type="project" value="UniProtKB-SubCell"/>
</dbReference>
<keyword evidence="13 21" id="KW-0067">ATP-binding</keyword>
<dbReference type="PANTHER" id="PTHR24419">
    <property type="entry name" value="INTERLEUKIN-1 RECEPTOR-ASSOCIATED KINASE"/>
    <property type="match status" value="1"/>
</dbReference>
<evidence type="ECO:0000256" key="17">
    <source>
        <dbReference type="ARBA" id="ARBA00048679"/>
    </source>
</evidence>
<evidence type="ECO:0000256" key="20">
    <source>
        <dbReference type="ARBA" id="ARBA00081741"/>
    </source>
</evidence>
<keyword evidence="8" id="KW-0723">Serine/threonine-protein kinase</keyword>
<dbReference type="InterPro" id="IPR000719">
    <property type="entry name" value="Prot_kinase_dom"/>
</dbReference>
<dbReference type="Gene3D" id="1.10.510.10">
    <property type="entry name" value="Transferase(Phosphotransferase) domain 1"/>
    <property type="match status" value="1"/>
</dbReference>
<dbReference type="Gene3D" id="3.30.200.20">
    <property type="entry name" value="Phosphorylase Kinase, domain 1"/>
    <property type="match status" value="1"/>
</dbReference>
<reference evidence="24" key="1">
    <citation type="submission" date="2025-08" db="UniProtKB">
        <authorList>
            <consortium name="RefSeq"/>
        </authorList>
    </citation>
    <scope>IDENTIFICATION</scope>
    <source>
        <tissue evidence="24">Gonad</tissue>
    </source>
</reference>
<comment type="cofactor">
    <cofactor evidence="1">
        <name>Mg(2+)</name>
        <dbReference type="ChEBI" id="CHEBI:18420"/>
    </cofactor>
</comment>
<evidence type="ECO:0000256" key="6">
    <source>
        <dbReference type="ARBA" id="ARBA00022454"/>
    </source>
</evidence>
<dbReference type="GeneID" id="109464917"/>
<dbReference type="PROSITE" id="PS00107">
    <property type="entry name" value="PROTEIN_KINASE_ATP"/>
    <property type="match status" value="1"/>
</dbReference>
<evidence type="ECO:0000256" key="11">
    <source>
        <dbReference type="ARBA" id="ARBA00022741"/>
    </source>
</evidence>
<evidence type="ECO:0000256" key="5">
    <source>
        <dbReference type="ARBA" id="ARBA00012513"/>
    </source>
</evidence>
<evidence type="ECO:0000313" key="23">
    <source>
        <dbReference type="Proteomes" id="UP000515135"/>
    </source>
</evidence>
<keyword evidence="23" id="KW-1185">Reference proteome</keyword>
<keyword evidence="6" id="KW-0158">Chromosome</keyword>
<dbReference type="SMART" id="SM01331">
    <property type="entry name" value="DUF3635"/>
    <property type="match status" value="1"/>
</dbReference>
<dbReference type="PANTHER" id="PTHR24419:SF18">
    <property type="entry name" value="SERINE_THREONINE-PROTEIN KINASE HASPIN"/>
    <property type="match status" value="1"/>
</dbReference>
<comment type="function">
    <text evidence="18">Serine/threonine-protein kinase that phosphorylates histone H3 at 'Thr-3' (H3T3ph) during mitosis. May act through H3T3ph to both position and modulate activation of AURKB and other components of the chromosomal passenger complex (CPC) at centromeres to ensure proper chromatid cohesion, metaphase alignment and normal progression through the cell cycle.</text>
</comment>
<evidence type="ECO:0000256" key="18">
    <source>
        <dbReference type="ARBA" id="ARBA00053811"/>
    </source>
</evidence>
<name>A0A6P4YKE4_BRABE</name>
<evidence type="ECO:0000256" key="14">
    <source>
        <dbReference type="ARBA" id="ARBA00023212"/>
    </source>
</evidence>
<organism evidence="23 24">
    <name type="scientific">Branchiostoma belcheri</name>
    <name type="common">Amphioxus</name>
    <dbReference type="NCBI Taxonomy" id="7741"/>
    <lineage>
        <taxon>Eukaryota</taxon>
        <taxon>Metazoa</taxon>
        <taxon>Chordata</taxon>
        <taxon>Cephalochordata</taxon>
        <taxon>Leptocardii</taxon>
        <taxon>Amphioxiformes</taxon>
        <taxon>Branchiostomatidae</taxon>
        <taxon>Branchiostoma</taxon>
    </lineage>
</organism>
<dbReference type="GO" id="GO:0005634">
    <property type="term" value="C:nucleus"/>
    <property type="evidence" value="ECO:0007669"/>
    <property type="project" value="UniProtKB-SubCell"/>
</dbReference>
<dbReference type="InterPro" id="IPR011009">
    <property type="entry name" value="Kinase-like_dom_sf"/>
</dbReference>
<evidence type="ECO:0000256" key="19">
    <source>
        <dbReference type="ARBA" id="ARBA00069281"/>
    </source>
</evidence>
<dbReference type="FunFam" id="1.10.510.10:FF:000401">
    <property type="entry name" value="serine/threonine-protein kinase haspin"/>
    <property type="match status" value="1"/>
</dbReference>
<evidence type="ECO:0000256" key="2">
    <source>
        <dbReference type="ARBA" id="ARBA00004123"/>
    </source>
</evidence>
<keyword evidence="14" id="KW-0206">Cytoskeleton</keyword>
<feature type="domain" description="Protein kinase" evidence="22">
    <location>
        <begin position="46"/>
        <end position="361"/>
    </location>
</feature>
<dbReference type="GO" id="GO:0072354">
    <property type="term" value="F:histone H3T3 kinase activity"/>
    <property type="evidence" value="ECO:0007669"/>
    <property type="project" value="TreeGrafter"/>
</dbReference>
<evidence type="ECO:0000256" key="7">
    <source>
        <dbReference type="ARBA" id="ARBA00022490"/>
    </source>
</evidence>
<dbReference type="SUPFAM" id="SSF56112">
    <property type="entry name" value="Protein kinase-like (PK-like)"/>
    <property type="match status" value="1"/>
</dbReference>
<dbReference type="RefSeq" id="XP_019617586.1">
    <property type="nucleotide sequence ID" value="XM_019762027.1"/>
</dbReference>
<keyword evidence="10" id="KW-0808">Transferase</keyword>
<dbReference type="FunFam" id="3.30.200.20:FF:000409">
    <property type="entry name" value="serine/threonine-protein kinase haspin"/>
    <property type="match status" value="1"/>
</dbReference>
<evidence type="ECO:0000256" key="8">
    <source>
        <dbReference type="ARBA" id="ARBA00022527"/>
    </source>
</evidence>
<evidence type="ECO:0000256" key="12">
    <source>
        <dbReference type="ARBA" id="ARBA00022777"/>
    </source>
</evidence>
<comment type="catalytic activity">
    <reaction evidence="16">
        <text>L-threonyl-[protein] + ATP = O-phospho-L-threonyl-[protein] + ADP + H(+)</text>
        <dbReference type="Rhea" id="RHEA:46608"/>
        <dbReference type="Rhea" id="RHEA-COMP:11060"/>
        <dbReference type="Rhea" id="RHEA-COMP:11605"/>
        <dbReference type="ChEBI" id="CHEBI:15378"/>
        <dbReference type="ChEBI" id="CHEBI:30013"/>
        <dbReference type="ChEBI" id="CHEBI:30616"/>
        <dbReference type="ChEBI" id="CHEBI:61977"/>
        <dbReference type="ChEBI" id="CHEBI:456216"/>
        <dbReference type="EC" id="2.7.11.1"/>
    </reaction>
</comment>
<comment type="catalytic activity">
    <reaction evidence="17">
        <text>L-seryl-[protein] + ATP = O-phospho-L-seryl-[protein] + ADP + H(+)</text>
        <dbReference type="Rhea" id="RHEA:17989"/>
        <dbReference type="Rhea" id="RHEA-COMP:9863"/>
        <dbReference type="Rhea" id="RHEA-COMP:11604"/>
        <dbReference type="ChEBI" id="CHEBI:15378"/>
        <dbReference type="ChEBI" id="CHEBI:29999"/>
        <dbReference type="ChEBI" id="CHEBI:30616"/>
        <dbReference type="ChEBI" id="CHEBI:83421"/>
        <dbReference type="ChEBI" id="CHEBI:456216"/>
        <dbReference type="EC" id="2.7.11.1"/>
    </reaction>
</comment>
<evidence type="ECO:0000256" key="16">
    <source>
        <dbReference type="ARBA" id="ARBA00047899"/>
    </source>
</evidence>
<dbReference type="AlphaFoldDB" id="A0A6P4YKE4"/>
<gene>
    <name evidence="24" type="primary">LOC109464917</name>
</gene>
<keyword evidence="7" id="KW-0963">Cytoplasm</keyword>
<dbReference type="KEGG" id="bbel:109464917"/>
<dbReference type="GO" id="GO:0000278">
    <property type="term" value="P:mitotic cell cycle"/>
    <property type="evidence" value="ECO:0007669"/>
    <property type="project" value="TreeGrafter"/>
</dbReference>
<keyword evidence="12" id="KW-0418">Kinase</keyword>
<keyword evidence="11 21" id="KW-0547">Nucleotide-binding</keyword>
<evidence type="ECO:0000259" key="22">
    <source>
        <dbReference type="PROSITE" id="PS50011"/>
    </source>
</evidence>
<protein>
    <recommendedName>
        <fullName evidence="19">Serine/threonine-protein kinase haspin</fullName>
        <ecNumber evidence="5">2.7.11.1</ecNumber>
    </recommendedName>
    <alternativeName>
        <fullName evidence="20">Germ cell-specific gene 2 protein</fullName>
    </alternativeName>
</protein>
<evidence type="ECO:0000256" key="10">
    <source>
        <dbReference type="ARBA" id="ARBA00022679"/>
    </source>
</evidence>
<dbReference type="InterPro" id="IPR017441">
    <property type="entry name" value="Protein_kinase_ATP_BS"/>
</dbReference>
<keyword evidence="15" id="KW-0539">Nucleus</keyword>
<dbReference type="Proteomes" id="UP000515135">
    <property type="component" value="Unplaced"/>
</dbReference>
<evidence type="ECO:0000256" key="9">
    <source>
        <dbReference type="ARBA" id="ARBA00022553"/>
    </source>
</evidence>
<dbReference type="GO" id="GO:1901991">
    <property type="term" value="P:negative regulation of mitotic cell cycle phase transition"/>
    <property type="evidence" value="ECO:0007669"/>
    <property type="project" value="UniProtKB-ARBA"/>
</dbReference>
<evidence type="ECO:0000256" key="1">
    <source>
        <dbReference type="ARBA" id="ARBA00001946"/>
    </source>
</evidence>
<evidence type="ECO:0000313" key="24">
    <source>
        <dbReference type="RefSeq" id="XP_019617586.1"/>
    </source>
</evidence>
<accession>A0A6P4YKE4</accession>
<feature type="binding site" evidence="21">
    <location>
        <position position="74"/>
    </location>
    <ligand>
        <name>ATP</name>
        <dbReference type="ChEBI" id="CHEBI:30616"/>
    </ligand>
</feature>
<evidence type="ECO:0000256" key="3">
    <source>
        <dbReference type="ARBA" id="ARBA00004186"/>
    </source>
</evidence>
<dbReference type="PROSITE" id="PS50011">
    <property type="entry name" value="PROTEIN_KINASE_DOM"/>
    <property type="match status" value="1"/>
</dbReference>
<dbReference type="InterPro" id="IPR024604">
    <property type="entry name" value="GSG2_C"/>
</dbReference>
<dbReference type="GO" id="GO:0035556">
    <property type="term" value="P:intracellular signal transduction"/>
    <property type="evidence" value="ECO:0007669"/>
    <property type="project" value="TreeGrafter"/>
</dbReference>
<evidence type="ECO:0000256" key="4">
    <source>
        <dbReference type="ARBA" id="ARBA00004286"/>
    </source>
</evidence>
<dbReference type="Pfam" id="PF12330">
    <property type="entry name" value="Haspin_kinase"/>
    <property type="match status" value="1"/>
</dbReference>
<proteinExistence type="predicted"/>
<dbReference type="SMART" id="SM00220">
    <property type="entry name" value="S_TKc"/>
    <property type="match status" value="1"/>
</dbReference>
<dbReference type="GO" id="GO:0005524">
    <property type="term" value="F:ATP binding"/>
    <property type="evidence" value="ECO:0007669"/>
    <property type="project" value="UniProtKB-UniRule"/>
</dbReference>
<evidence type="ECO:0000256" key="13">
    <source>
        <dbReference type="ARBA" id="ARBA00022840"/>
    </source>
</evidence>
<dbReference type="OrthoDB" id="21018at2759"/>
<evidence type="ECO:0000256" key="21">
    <source>
        <dbReference type="PROSITE-ProRule" id="PRU10141"/>
    </source>
</evidence>
<dbReference type="EC" id="2.7.11.1" evidence="5"/>